<protein>
    <recommendedName>
        <fullName evidence="7 8">Elongation factor G</fullName>
        <shortName evidence="7">EF-G</shortName>
    </recommendedName>
</protein>
<dbReference type="GO" id="GO:0003924">
    <property type="term" value="F:GTPase activity"/>
    <property type="evidence" value="ECO:0007669"/>
    <property type="project" value="InterPro"/>
</dbReference>
<proteinExistence type="inferred from homology"/>
<dbReference type="Pfam" id="PF03144">
    <property type="entry name" value="GTP_EFTU_D2"/>
    <property type="match status" value="1"/>
</dbReference>
<dbReference type="PANTHER" id="PTHR43261">
    <property type="entry name" value="TRANSLATION ELONGATION FACTOR G-RELATED"/>
    <property type="match status" value="1"/>
</dbReference>
<keyword evidence="4 7" id="KW-0648">Protein biosynthesis</keyword>
<dbReference type="CDD" id="cd01886">
    <property type="entry name" value="EF-G"/>
    <property type="match status" value="1"/>
</dbReference>
<dbReference type="RefSeq" id="WP_108430828.1">
    <property type="nucleotide sequence ID" value="NZ_CP026947.1"/>
</dbReference>
<name>A0A2U1TA06_9CORY</name>
<keyword evidence="3 7" id="KW-0251">Elongation factor</keyword>
<feature type="domain" description="Tr-type G" evidence="9">
    <location>
        <begin position="10"/>
        <end position="286"/>
    </location>
</feature>
<dbReference type="PRINTS" id="PR00315">
    <property type="entry name" value="ELONGATNFCT"/>
</dbReference>
<dbReference type="InterPro" id="IPR005225">
    <property type="entry name" value="Small_GTP-bd"/>
</dbReference>
<dbReference type="InterPro" id="IPR027417">
    <property type="entry name" value="P-loop_NTPase"/>
</dbReference>
<dbReference type="PROSITE" id="PS51722">
    <property type="entry name" value="G_TR_2"/>
    <property type="match status" value="1"/>
</dbReference>
<keyword evidence="11" id="KW-1185">Reference proteome</keyword>
<evidence type="ECO:0000256" key="8">
    <source>
        <dbReference type="NCBIfam" id="TIGR00484"/>
    </source>
</evidence>
<dbReference type="InterPro" id="IPR005517">
    <property type="entry name" value="Transl_elong_EFG/EF2_IV"/>
</dbReference>
<evidence type="ECO:0000256" key="4">
    <source>
        <dbReference type="ARBA" id="ARBA00022917"/>
    </source>
</evidence>
<dbReference type="CDD" id="cd04088">
    <property type="entry name" value="EFG_mtEFG_II"/>
    <property type="match status" value="1"/>
</dbReference>
<dbReference type="SUPFAM" id="SSF50447">
    <property type="entry name" value="Translation proteins"/>
    <property type="match status" value="1"/>
</dbReference>
<evidence type="ECO:0000256" key="6">
    <source>
        <dbReference type="ARBA" id="ARBA00024731"/>
    </source>
</evidence>
<dbReference type="SMART" id="SM00889">
    <property type="entry name" value="EFG_IV"/>
    <property type="match status" value="1"/>
</dbReference>
<evidence type="ECO:0000313" key="10">
    <source>
        <dbReference type="EMBL" id="PWC02745.1"/>
    </source>
</evidence>
<evidence type="ECO:0000256" key="3">
    <source>
        <dbReference type="ARBA" id="ARBA00022768"/>
    </source>
</evidence>
<dbReference type="InterPro" id="IPR035649">
    <property type="entry name" value="EFG_V"/>
</dbReference>
<dbReference type="PROSITE" id="PS00301">
    <property type="entry name" value="G_TR_1"/>
    <property type="match status" value="1"/>
</dbReference>
<dbReference type="FunFam" id="3.40.50.300:FF:000029">
    <property type="entry name" value="Elongation factor G"/>
    <property type="match status" value="1"/>
</dbReference>
<dbReference type="NCBIfam" id="TIGR00231">
    <property type="entry name" value="small_GTP"/>
    <property type="match status" value="1"/>
</dbReference>
<dbReference type="InterPro" id="IPR009000">
    <property type="entry name" value="Transl_B-barrel_sf"/>
</dbReference>
<accession>A0A2U1TA06</accession>
<dbReference type="GO" id="GO:0005737">
    <property type="term" value="C:cytoplasm"/>
    <property type="evidence" value="ECO:0007669"/>
    <property type="project" value="UniProtKB-SubCell"/>
</dbReference>
<dbReference type="Gene3D" id="3.40.50.300">
    <property type="entry name" value="P-loop containing nucleotide triphosphate hydrolases"/>
    <property type="match status" value="1"/>
</dbReference>
<dbReference type="EMBL" id="QEEZ01000001">
    <property type="protein sequence ID" value="PWC02745.1"/>
    <property type="molecule type" value="Genomic_DNA"/>
</dbReference>
<keyword evidence="5 7" id="KW-0342">GTP-binding</keyword>
<dbReference type="SUPFAM" id="SSF52540">
    <property type="entry name" value="P-loop containing nucleoside triphosphate hydrolases"/>
    <property type="match status" value="1"/>
</dbReference>
<dbReference type="InterPro" id="IPR020568">
    <property type="entry name" value="Ribosomal_Su5_D2-typ_SF"/>
</dbReference>
<dbReference type="InterPro" id="IPR000640">
    <property type="entry name" value="EFG_V-like"/>
</dbReference>
<organism evidence="10 11">
    <name type="scientific">Corynebacterium yudongzhengii</name>
    <dbReference type="NCBI Taxonomy" id="2080740"/>
    <lineage>
        <taxon>Bacteria</taxon>
        <taxon>Bacillati</taxon>
        <taxon>Actinomycetota</taxon>
        <taxon>Actinomycetes</taxon>
        <taxon>Mycobacteriales</taxon>
        <taxon>Corynebacteriaceae</taxon>
        <taxon>Corynebacterium</taxon>
    </lineage>
</organism>
<evidence type="ECO:0000259" key="9">
    <source>
        <dbReference type="PROSITE" id="PS51722"/>
    </source>
</evidence>
<dbReference type="CDD" id="cd03713">
    <property type="entry name" value="EFG_mtEFG_C"/>
    <property type="match status" value="1"/>
</dbReference>
<dbReference type="AlphaFoldDB" id="A0A2U1TA06"/>
<dbReference type="InterPro" id="IPR035647">
    <property type="entry name" value="EFG_III/V"/>
</dbReference>
<reference evidence="11" key="1">
    <citation type="submission" date="2018-04" db="EMBL/GenBank/DDBJ databases">
        <authorList>
            <person name="Liu S."/>
            <person name="Wang Z."/>
            <person name="Li J."/>
        </authorList>
    </citation>
    <scope>NUCLEOTIDE SEQUENCE [LARGE SCALE GENOMIC DNA]</scope>
    <source>
        <strain evidence="11">2189</strain>
    </source>
</reference>
<dbReference type="OrthoDB" id="9801472at2"/>
<feature type="binding site" evidence="7">
    <location>
        <begin position="137"/>
        <end position="140"/>
    </location>
    <ligand>
        <name>GTP</name>
        <dbReference type="ChEBI" id="CHEBI:37565"/>
    </ligand>
</feature>
<dbReference type="Pfam" id="PF00009">
    <property type="entry name" value="GTP_EFTU"/>
    <property type="match status" value="1"/>
</dbReference>
<dbReference type="NCBIfam" id="TIGR00484">
    <property type="entry name" value="EF-G"/>
    <property type="match status" value="1"/>
</dbReference>
<dbReference type="Pfam" id="PF14492">
    <property type="entry name" value="EFG_III"/>
    <property type="match status" value="1"/>
</dbReference>
<dbReference type="InterPro" id="IPR031157">
    <property type="entry name" value="G_TR_CS"/>
</dbReference>
<dbReference type="SUPFAM" id="SSF54980">
    <property type="entry name" value="EF-G C-terminal domain-like"/>
    <property type="match status" value="2"/>
</dbReference>
<evidence type="ECO:0000313" key="11">
    <source>
        <dbReference type="Proteomes" id="UP000244989"/>
    </source>
</evidence>
<dbReference type="Pfam" id="PF00679">
    <property type="entry name" value="EFG_C"/>
    <property type="match status" value="1"/>
</dbReference>
<evidence type="ECO:0000256" key="7">
    <source>
        <dbReference type="HAMAP-Rule" id="MF_00054"/>
    </source>
</evidence>
<dbReference type="Gene3D" id="3.30.230.10">
    <property type="match status" value="1"/>
</dbReference>
<gene>
    <name evidence="7 10" type="primary">fusA</name>
    <name evidence="10" type="ORF">DF222_00410</name>
</gene>
<dbReference type="InterPro" id="IPR014721">
    <property type="entry name" value="Ribsml_uS5_D2-typ_fold_subgr"/>
</dbReference>
<dbReference type="CDD" id="cd16262">
    <property type="entry name" value="EFG_III"/>
    <property type="match status" value="1"/>
</dbReference>
<dbReference type="Gene3D" id="3.30.70.870">
    <property type="entry name" value="Elongation Factor G (Translational Gtpase), domain 3"/>
    <property type="match status" value="1"/>
</dbReference>
<feature type="binding site" evidence="7">
    <location>
        <begin position="83"/>
        <end position="87"/>
    </location>
    <ligand>
        <name>GTP</name>
        <dbReference type="ChEBI" id="CHEBI:37565"/>
    </ligand>
</feature>
<sequence>MAQEVLKDLKKVRNIGIMAHIDAGKTTTTERILFYTGINRKVGETHDGGATTDWMDQEQERGITITSAAVTCFWEGNQINIIDTPGHVDFTVEVERSLRVLDGAVAVFDAKEGVEPQSEQVWRQATKYDVPRICFVNKMDKLGADFYFTVDTIKDRLGAKPLVMQLPIGSEDDFDGVVDLIEMKAHMWPGKVAVGEEPQIQEIPEDLKEKAEEYREALVETVAESDEELMEKYFGGEELTTEEIKAAIRKLTVNSEIYPVYCGTAYRNKGIQPLLDAVVDYLPNPLDVGEVHGHAVGNEDEEMTRKPSKDSPFSALAFKIAVHPFFGKLTYVRVYSGRCAPGEQVQNSTKEKKERVGKLFQMHANKENPVDEATAGNIYAFIGLKDTTTGDTLCDPNNQIILESMDFPDPVIQVAIEPKTKSDQEKLGTAIQKLAEEDPTFTVRLDEESGQTVIGGMGELHLDVLVDRMKREFKVEANIGNPQVAYRETIRKAVENVDYTHKKQTGGSGQFAKVVISIEPYTPSPEELEEGEDPTYAFVNNITGGRVPKEYIPSVDAGIQDAMQYGYLAGYPLVNIKATLEDGQYHDVDSSEMAFKLAGSQALKEALSKAKPVLLEPLMAVEVTTPEEFMGDVIGDINARRGQVNSMDDRHGAKVVKALVPLSEMFGYVGDLRSRTQGRANYTMLFDSYGEVPTNVAREIIEARNGNA</sequence>
<evidence type="ECO:0000256" key="1">
    <source>
        <dbReference type="ARBA" id="ARBA00005870"/>
    </source>
</evidence>
<dbReference type="InterPro" id="IPR047872">
    <property type="entry name" value="EFG_IV"/>
</dbReference>
<comment type="function">
    <text evidence="6 7">Catalyzes the GTP-dependent ribosomal translocation step during translation elongation. During this step, the ribosome changes from the pre-translocational (PRE) to the post-translocational (POST) state as the newly formed A-site-bound peptidyl-tRNA and P-site-bound deacylated tRNA move to the P and E sites, respectively. Catalyzes the coordinated movement of the two tRNA molecules, the mRNA and conformational changes in the ribosome.</text>
</comment>
<dbReference type="FunFam" id="2.40.30.10:FF:000006">
    <property type="entry name" value="Elongation factor G"/>
    <property type="match status" value="1"/>
</dbReference>
<dbReference type="FunFam" id="3.30.70.870:FF:000001">
    <property type="entry name" value="Elongation factor G"/>
    <property type="match status" value="1"/>
</dbReference>
<dbReference type="NCBIfam" id="NF009381">
    <property type="entry name" value="PRK12740.1-5"/>
    <property type="match status" value="1"/>
</dbReference>
<dbReference type="GO" id="GO:0005525">
    <property type="term" value="F:GTP binding"/>
    <property type="evidence" value="ECO:0007669"/>
    <property type="project" value="UniProtKB-UniRule"/>
</dbReference>
<keyword evidence="2 7" id="KW-0547">Nucleotide-binding</keyword>
<dbReference type="Pfam" id="PF03764">
    <property type="entry name" value="EFG_IV"/>
    <property type="match status" value="1"/>
</dbReference>
<evidence type="ECO:0000256" key="5">
    <source>
        <dbReference type="ARBA" id="ARBA00023134"/>
    </source>
</evidence>
<keyword evidence="7" id="KW-0963">Cytoplasm</keyword>
<comment type="similarity">
    <text evidence="1 7">Belongs to the TRAFAC class translation factor GTPase superfamily. Classic translation factor GTPase family. EF-G/EF-2 subfamily.</text>
</comment>
<dbReference type="SMART" id="SM00838">
    <property type="entry name" value="EFG_C"/>
    <property type="match status" value="1"/>
</dbReference>
<dbReference type="HAMAP" id="MF_00054_B">
    <property type="entry name" value="EF_G_EF_2_B"/>
    <property type="match status" value="1"/>
</dbReference>
<dbReference type="FunFam" id="3.30.230.10:FF:000003">
    <property type="entry name" value="Elongation factor G"/>
    <property type="match status" value="1"/>
</dbReference>
<comment type="subcellular location">
    <subcellularLocation>
        <location evidence="7">Cytoplasm</location>
    </subcellularLocation>
</comment>
<dbReference type="CDD" id="cd01434">
    <property type="entry name" value="EFG_mtEFG1_IV"/>
    <property type="match status" value="1"/>
</dbReference>
<dbReference type="GO" id="GO:0003746">
    <property type="term" value="F:translation elongation factor activity"/>
    <property type="evidence" value="ECO:0007669"/>
    <property type="project" value="UniProtKB-UniRule"/>
</dbReference>
<comment type="caution">
    <text evidence="10">The sequence shown here is derived from an EMBL/GenBank/DDBJ whole genome shotgun (WGS) entry which is preliminary data.</text>
</comment>
<dbReference type="InterPro" id="IPR009022">
    <property type="entry name" value="EFG_III"/>
</dbReference>
<dbReference type="InterPro" id="IPR041095">
    <property type="entry name" value="EFG_II"/>
</dbReference>
<dbReference type="Gene3D" id="2.40.30.10">
    <property type="entry name" value="Translation factors"/>
    <property type="match status" value="1"/>
</dbReference>
<dbReference type="PANTHER" id="PTHR43261:SF1">
    <property type="entry name" value="RIBOSOME-RELEASING FACTOR 2, MITOCHONDRIAL"/>
    <property type="match status" value="1"/>
</dbReference>
<dbReference type="Proteomes" id="UP000244989">
    <property type="component" value="Unassembled WGS sequence"/>
</dbReference>
<evidence type="ECO:0000256" key="2">
    <source>
        <dbReference type="ARBA" id="ARBA00022741"/>
    </source>
</evidence>
<dbReference type="KEGG" id="cyz:C3B44_01680"/>
<dbReference type="InterPro" id="IPR000795">
    <property type="entry name" value="T_Tr_GTP-bd_dom"/>
</dbReference>
<dbReference type="Gene3D" id="3.30.70.240">
    <property type="match status" value="1"/>
</dbReference>
<dbReference type="InterPro" id="IPR004540">
    <property type="entry name" value="Transl_elong_EFG/EF2"/>
</dbReference>
<dbReference type="SUPFAM" id="SSF54211">
    <property type="entry name" value="Ribosomal protein S5 domain 2-like"/>
    <property type="match status" value="1"/>
</dbReference>
<dbReference type="FunFam" id="3.30.70.240:FF:000001">
    <property type="entry name" value="Elongation factor G"/>
    <property type="match status" value="1"/>
</dbReference>
<feature type="binding site" evidence="7">
    <location>
        <begin position="19"/>
        <end position="26"/>
    </location>
    <ligand>
        <name>GTP</name>
        <dbReference type="ChEBI" id="CHEBI:37565"/>
    </ligand>
</feature>
<dbReference type="InterPro" id="IPR004161">
    <property type="entry name" value="EFTu-like_2"/>
</dbReference>
<dbReference type="GO" id="GO:0032790">
    <property type="term" value="P:ribosome disassembly"/>
    <property type="evidence" value="ECO:0007669"/>
    <property type="project" value="TreeGrafter"/>
</dbReference>